<sequence length="302" mass="33193">MRKIGQKAGLVELNAVAAVAAARNFRVAARELGMSASALSHAIATLEMRMGVKLFNRTTRSVSLTEAGEEFLSRVGPALREISDAMEAVNQFRATPIGTLRINTAEGAARGLLMPFLLEFHRRYPDVHVDIVTEGKMIDIVADGFDAGIRIAETVPQDMVAVMLKAEERLIVTAAPSYIERRGRPESPQDLLAHDCVRLRLPSGTVYRWEFERHGQEIRLDVQGPMTLQSAELMLEAVLGGAGIGYMTERTAAPGLADGRLIHLLEDWTPPFPGICLYYPRHRHVPAGLKAFVGVIREMTKA</sequence>
<gene>
    <name evidence="9" type="ORF">CCGE525_03385</name>
</gene>
<dbReference type="Proteomes" id="UP000282195">
    <property type="component" value="Chromosome"/>
</dbReference>
<dbReference type="InterPro" id="IPR058163">
    <property type="entry name" value="LysR-type_TF_proteobact-type"/>
</dbReference>
<dbReference type="InterPro" id="IPR036388">
    <property type="entry name" value="WH-like_DNA-bd_sf"/>
</dbReference>
<protein>
    <recommendedName>
        <fullName evidence="6">HTH-type transcriptional regulator TtuA</fullName>
    </recommendedName>
    <alternativeName>
        <fullName evidence="7">Tartrate utilization transcriptional regulator</fullName>
    </alternativeName>
</protein>
<dbReference type="KEGG" id="rjg:CCGE525_03385"/>
<keyword evidence="4" id="KW-0804">Transcription</keyword>
<evidence type="ECO:0000259" key="8">
    <source>
        <dbReference type="PROSITE" id="PS50931"/>
    </source>
</evidence>
<keyword evidence="10" id="KW-1185">Reference proteome</keyword>
<evidence type="ECO:0000313" key="10">
    <source>
        <dbReference type="Proteomes" id="UP000282195"/>
    </source>
</evidence>
<evidence type="ECO:0000256" key="6">
    <source>
        <dbReference type="ARBA" id="ARBA00067332"/>
    </source>
</evidence>
<evidence type="ECO:0000313" key="9">
    <source>
        <dbReference type="EMBL" id="AYG57963.1"/>
    </source>
</evidence>
<proteinExistence type="inferred from homology"/>
<dbReference type="EMBL" id="CP032694">
    <property type="protein sequence ID" value="AYG57963.1"/>
    <property type="molecule type" value="Genomic_DNA"/>
</dbReference>
<feature type="domain" description="HTH lysR-type" evidence="8">
    <location>
        <begin position="13"/>
        <end position="65"/>
    </location>
</feature>
<dbReference type="Pfam" id="PF00126">
    <property type="entry name" value="HTH_1"/>
    <property type="match status" value="1"/>
</dbReference>
<keyword evidence="3" id="KW-0238">DNA-binding</keyword>
<evidence type="ECO:0000256" key="1">
    <source>
        <dbReference type="ARBA" id="ARBA00009437"/>
    </source>
</evidence>
<dbReference type="GO" id="GO:0006351">
    <property type="term" value="P:DNA-templated transcription"/>
    <property type="evidence" value="ECO:0007669"/>
    <property type="project" value="TreeGrafter"/>
</dbReference>
<dbReference type="InterPro" id="IPR000847">
    <property type="entry name" value="LysR_HTH_N"/>
</dbReference>
<evidence type="ECO:0000256" key="2">
    <source>
        <dbReference type="ARBA" id="ARBA00023015"/>
    </source>
</evidence>
<comment type="function">
    <text evidence="5">Transcriptional regulator of the ttuABCDE tartrate utilization operon.</text>
</comment>
<evidence type="ECO:0000256" key="4">
    <source>
        <dbReference type="ARBA" id="ARBA00023163"/>
    </source>
</evidence>
<dbReference type="GO" id="GO:0003700">
    <property type="term" value="F:DNA-binding transcription factor activity"/>
    <property type="evidence" value="ECO:0007669"/>
    <property type="project" value="InterPro"/>
</dbReference>
<dbReference type="Pfam" id="PF03466">
    <property type="entry name" value="LysR_substrate"/>
    <property type="match status" value="1"/>
</dbReference>
<dbReference type="Gene3D" id="1.10.10.10">
    <property type="entry name" value="Winged helix-like DNA-binding domain superfamily/Winged helix DNA-binding domain"/>
    <property type="match status" value="1"/>
</dbReference>
<dbReference type="GO" id="GO:0043565">
    <property type="term" value="F:sequence-specific DNA binding"/>
    <property type="evidence" value="ECO:0007669"/>
    <property type="project" value="TreeGrafter"/>
</dbReference>
<dbReference type="CDD" id="cd08474">
    <property type="entry name" value="PBP2_CrgA_like_5"/>
    <property type="match status" value="1"/>
</dbReference>
<dbReference type="OrthoDB" id="9813056at2"/>
<organism evidence="9 10">
    <name type="scientific">Rhizobium jaguaris</name>
    <dbReference type="NCBI Taxonomy" id="1312183"/>
    <lineage>
        <taxon>Bacteria</taxon>
        <taxon>Pseudomonadati</taxon>
        <taxon>Pseudomonadota</taxon>
        <taxon>Alphaproteobacteria</taxon>
        <taxon>Hyphomicrobiales</taxon>
        <taxon>Rhizobiaceae</taxon>
        <taxon>Rhizobium/Agrobacterium group</taxon>
        <taxon>Rhizobium</taxon>
    </lineage>
</organism>
<accession>A0A387FHY3</accession>
<dbReference type="RefSeq" id="WP_120703052.1">
    <property type="nucleotide sequence ID" value="NZ_CP032694.1"/>
</dbReference>
<dbReference type="PANTHER" id="PTHR30537:SF1">
    <property type="entry name" value="HTH-TYPE TRANSCRIPTIONAL REGULATOR PGRR"/>
    <property type="match status" value="1"/>
</dbReference>
<dbReference type="AlphaFoldDB" id="A0A387FHY3"/>
<dbReference type="PANTHER" id="PTHR30537">
    <property type="entry name" value="HTH-TYPE TRANSCRIPTIONAL REGULATOR"/>
    <property type="match status" value="1"/>
</dbReference>
<comment type="similarity">
    <text evidence="1">Belongs to the LysR transcriptional regulatory family.</text>
</comment>
<evidence type="ECO:0000256" key="7">
    <source>
        <dbReference type="ARBA" id="ARBA00083243"/>
    </source>
</evidence>
<dbReference type="InterPro" id="IPR005119">
    <property type="entry name" value="LysR_subst-bd"/>
</dbReference>
<reference evidence="9 10" key="1">
    <citation type="submission" date="2018-10" db="EMBL/GenBank/DDBJ databases">
        <title>Rhizobium etli, R. leguminosarum and a new Rhizobium genospecies from Phaseolus dumosus.</title>
        <authorList>
            <person name="Ramirez-Puebla S.T."/>
            <person name="Rogel-Hernandez M.A."/>
            <person name="Guerrero G."/>
            <person name="Ormeno-Orrillo E."/>
            <person name="Martinez-Romero J.C."/>
            <person name="Negrete-Yankelevich S."/>
            <person name="Martinez-Romero E."/>
        </authorList>
    </citation>
    <scope>NUCLEOTIDE SEQUENCE [LARGE SCALE GENOMIC DNA]</scope>
    <source>
        <strain evidence="9 10">CCGE525</strain>
    </source>
</reference>
<dbReference type="SUPFAM" id="SSF46785">
    <property type="entry name" value="Winged helix' DNA-binding domain"/>
    <property type="match status" value="1"/>
</dbReference>
<evidence type="ECO:0000256" key="5">
    <source>
        <dbReference type="ARBA" id="ARBA00054626"/>
    </source>
</evidence>
<dbReference type="FunFam" id="1.10.10.10:FF:000001">
    <property type="entry name" value="LysR family transcriptional regulator"/>
    <property type="match status" value="1"/>
</dbReference>
<dbReference type="SUPFAM" id="SSF53850">
    <property type="entry name" value="Periplasmic binding protein-like II"/>
    <property type="match status" value="1"/>
</dbReference>
<evidence type="ECO:0000256" key="3">
    <source>
        <dbReference type="ARBA" id="ARBA00023125"/>
    </source>
</evidence>
<name>A0A387FHY3_9HYPH</name>
<dbReference type="PROSITE" id="PS50931">
    <property type="entry name" value="HTH_LYSR"/>
    <property type="match status" value="1"/>
</dbReference>
<dbReference type="Gene3D" id="3.40.190.290">
    <property type="match status" value="1"/>
</dbReference>
<dbReference type="InterPro" id="IPR036390">
    <property type="entry name" value="WH_DNA-bd_sf"/>
</dbReference>
<keyword evidence="2" id="KW-0805">Transcription regulation</keyword>